<dbReference type="EMBL" id="JBHSTI010000035">
    <property type="protein sequence ID" value="MFC6239507.1"/>
    <property type="molecule type" value="Genomic_DNA"/>
</dbReference>
<accession>A0ABW1T426</accession>
<evidence type="ECO:0000313" key="2">
    <source>
        <dbReference type="EMBL" id="MFC6239507.1"/>
    </source>
</evidence>
<comment type="caution">
    <text evidence="2">The sequence shown here is derived from an EMBL/GenBank/DDBJ whole genome shotgun (WGS) entry which is preliminary data.</text>
</comment>
<name>A0ABW1T426_9ACTN</name>
<proteinExistence type="predicted"/>
<evidence type="ECO:0000256" key="1">
    <source>
        <dbReference type="SAM" id="Phobius"/>
    </source>
</evidence>
<protein>
    <submittedName>
        <fullName evidence="2">Uncharacterized protein</fullName>
    </submittedName>
</protein>
<dbReference type="Proteomes" id="UP001596138">
    <property type="component" value="Unassembled WGS sequence"/>
</dbReference>
<keyword evidence="1" id="KW-1133">Transmembrane helix</keyword>
<keyword evidence="1" id="KW-0472">Membrane</keyword>
<dbReference type="RefSeq" id="WP_386768827.1">
    <property type="nucleotide sequence ID" value="NZ_JBHSTI010000035.1"/>
</dbReference>
<keyword evidence="3" id="KW-1185">Reference proteome</keyword>
<reference evidence="3" key="1">
    <citation type="journal article" date="2019" name="Int. J. Syst. Evol. Microbiol.">
        <title>The Global Catalogue of Microorganisms (GCM) 10K type strain sequencing project: providing services to taxonomists for standard genome sequencing and annotation.</title>
        <authorList>
            <consortium name="The Broad Institute Genomics Platform"/>
            <consortium name="The Broad Institute Genome Sequencing Center for Infectious Disease"/>
            <person name="Wu L."/>
            <person name="Ma J."/>
        </authorList>
    </citation>
    <scope>NUCLEOTIDE SEQUENCE [LARGE SCALE GENOMIC DNA]</scope>
    <source>
        <strain evidence="3">CGMCC 4.7317</strain>
    </source>
</reference>
<evidence type="ECO:0000313" key="3">
    <source>
        <dbReference type="Proteomes" id="UP001596138"/>
    </source>
</evidence>
<organism evidence="2 3">
    <name type="scientific">Longivirga aurantiaca</name>
    <dbReference type="NCBI Taxonomy" id="1837743"/>
    <lineage>
        <taxon>Bacteria</taxon>
        <taxon>Bacillati</taxon>
        <taxon>Actinomycetota</taxon>
        <taxon>Actinomycetes</taxon>
        <taxon>Sporichthyales</taxon>
        <taxon>Sporichthyaceae</taxon>
        <taxon>Longivirga</taxon>
    </lineage>
</organism>
<keyword evidence="1" id="KW-0812">Transmembrane</keyword>
<gene>
    <name evidence="2" type="ORF">ACFQGU_16660</name>
</gene>
<sequence length="65" mass="7241">MYGWIWKHLPGPVPVKALLALVLFVAVVLVLFQWVFPWLEPRLPFNQVTVDEGAGAAGLVLPFGR</sequence>
<feature type="transmembrane region" description="Helical" evidence="1">
    <location>
        <begin position="17"/>
        <end position="36"/>
    </location>
</feature>